<dbReference type="Pfam" id="PF00232">
    <property type="entry name" value="Glyco_hydro_1"/>
    <property type="match status" value="1"/>
</dbReference>
<feature type="active site" description="Proton donor" evidence="9">
    <location>
        <position position="184"/>
    </location>
</feature>
<accession>A0A852TWJ5</accession>
<dbReference type="EMBL" id="JACCCC010000001">
    <property type="protein sequence ID" value="NYE48886.1"/>
    <property type="molecule type" value="Genomic_DNA"/>
</dbReference>
<dbReference type="Gene3D" id="3.20.20.80">
    <property type="entry name" value="Glycosidases"/>
    <property type="match status" value="1"/>
</dbReference>
<evidence type="ECO:0000256" key="4">
    <source>
        <dbReference type="ARBA" id="ARBA00022801"/>
    </source>
</evidence>
<feature type="binding site" evidence="10">
    <location>
        <position position="38"/>
    </location>
    <ligand>
        <name>substrate</name>
    </ligand>
</feature>
<dbReference type="EC" id="3.2.1.21" evidence="3 12"/>
<keyword evidence="4 12" id="KW-0378">Hydrolase</keyword>
<evidence type="ECO:0000256" key="12">
    <source>
        <dbReference type="RuleBase" id="RU361175"/>
    </source>
</evidence>
<comment type="catalytic activity">
    <reaction evidence="1 12">
        <text>Hydrolysis of terminal, non-reducing beta-D-glucosyl residues with release of beta-D-glucose.</text>
        <dbReference type="EC" id="3.2.1.21"/>
    </reaction>
</comment>
<feature type="binding site" evidence="10">
    <location>
        <position position="318"/>
    </location>
    <ligand>
        <name>substrate</name>
    </ligand>
</feature>
<dbReference type="GO" id="GO:0005829">
    <property type="term" value="C:cytosol"/>
    <property type="evidence" value="ECO:0007669"/>
    <property type="project" value="TreeGrafter"/>
</dbReference>
<dbReference type="InterPro" id="IPR017853">
    <property type="entry name" value="GH"/>
</dbReference>
<evidence type="ECO:0000313" key="13">
    <source>
        <dbReference type="EMBL" id="NYE48886.1"/>
    </source>
</evidence>
<comment type="caution">
    <text evidence="13">The sequence shown here is derived from an EMBL/GenBank/DDBJ whole genome shotgun (WGS) entry which is preliminary data.</text>
</comment>
<reference evidence="13 14" key="1">
    <citation type="submission" date="2020-07" db="EMBL/GenBank/DDBJ databases">
        <title>Sequencing the genomes of 1000 actinobacteria strains.</title>
        <authorList>
            <person name="Klenk H.-P."/>
        </authorList>
    </citation>
    <scope>NUCLEOTIDE SEQUENCE [LARGE SCALE GENOMIC DNA]</scope>
    <source>
        <strain evidence="13 14">CXB654</strain>
    </source>
</reference>
<dbReference type="PROSITE" id="PS00653">
    <property type="entry name" value="GLYCOSYL_HYDROL_F1_2"/>
    <property type="match status" value="1"/>
</dbReference>
<dbReference type="PANTHER" id="PTHR10353:SF36">
    <property type="entry name" value="LP05116P"/>
    <property type="match status" value="1"/>
</dbReference>
<dbReference type="PANTHER" id="PTHR10353">
    <property type="entry name" value="GLYCOSYL HYDROLASE"/>
    <property type="match status" value="1"/>
</dbReference>
<feature type="binding site" evidence="10">
    <location>
        <begin position="444"/>
        <end position="445"/>
    </location>
    <ligand>
        <name>substrate</name>
    </ligand>
</feature>
<dbReference type="PROSITE" id="PS00572">
    <property type="entry name" value="GLYCOSYL_HYDROL_F1_1"/>
    <property type="match status" value="1"/>
</dbReference>
<evidence type="ECO:0000256" key="1">
    <source>
        <dbReference type="ARBA" id="ARBA00000448"/>
    </source>
</evidence>
<comment type="similarity">
    <text evidence="2 12">Belongs to the glycosyl hydrolase 1 family.</text>
</comment>
<evidence type="ECO:0000256" key="5">
    <source>
        <dbReference type="ARBA" id="ARBA00023001"/>
    </source>
</evidence>
<keyword evidence="5" id="KW-0136">Cellulose degradation</keyword>
<name>A0A852TWJ5_9ACTN</name>
<dbReference type="SUPFAM" id="SSF51445">
    <property type="entry name" value="(Trans)glycosidases"/>
    <property type="match status" value="1"/>
</dbReference>
<dbReference type="InterPro" id="IPR017736">
    <property type="entry name" value="Glyco_hydro_1_beta-glucosidase"/>
</dbReference>
<evidence type="ECO:0000313" key="14">
    <source>
        <dbReference type="Proteomes" id="UP000589036"/>
    </source>
</evidence>
<evidence type="ECO:0000256" key="8">
    <source>
        <dbReference type="ARBA" id="ARBA00023326"/>
    </source>
</evidence>
<evidence type="ECO:0000256" key="10">
    <source>
        <dbReference type="PIRSR" id="PIRSR617736-2"/>
    </source>
</evidence>
<keyword evidence="14" id="KW-1185">Reference proteome</keyword>
<dbReference type="GO" id="GO:0008422">
    <property type="term" value="F:beta-glucosidase activity"/>
    <property type="evidence" value="ECO:0007669"/>
    <property type="project" value="UniProtKB-EC"/>
</dbReference>
<evidence type="ECO:0000256" key="7">
    <source>
        <dbReference type="ARBA" id="ARBA00023295"/>
    </source>
</evidence>
<protein>
    <recommendedName>
        <fullName evidence="3 12">Beta-glucosidase</fullName>
        <ecNumber evidence="3 12">3.2.1.21</ecNumber>
    </recommendedName>
</protein>
<feature type="active site" description="Nucleophile" evidence="9 11">
    <location>
        <position position="390"/>
    </location>
</feature>
<sequence>MTTQQSESAAQTATQTAQATGVHFPAGFLWGASTASFQIEGATKEDGRGQSIWDTFAATPGKVFNGDGGDPATDHYHRYREDIELMSSMGIGAYRFSIAWPRIQPDGKGRINQAGLDFYDRLVDELLKAGIEPWPTLYHWDLPQRLEDDGGWPNRDTAHRFAEYAAVVHGALGDRISDWATLNEPWCAAFLGYAQGVHAPGRTDPAASLAAVHHLLLGHGMAATAMRDQAGRFDRPLRVGLVHNQTVLRPHSDSEADLDAARRIDGLRNRIFTEPLLRGRYPEDIRTDLARVSDFGFVRDGDLAAISVPLDMLGINFYSPQRVAGGAEGIDPALIEPGEGEVWTGAEDVVFVDQGMPRTAMGWEIDATGLTEVLTRLAADYPGVPLYVTENGAAFDDEVAADGRVHDSQRVAYLDAHLRAAHQAVEEGVPLKGYFAWSLLDNFEWAFGYSKRFGLVHVDYGTQKRTVKDSGHWYSGVARSGSLPDRH</sequence>
<dbReference type="AlphaFoldDB" id="A0A852TWJ5"/>
<evidence type="ECO:0000256" key="9">
    <source>
        <dbReference type="PIRSR" id="PIRSR617736-1"/>
    </source>
</evidence>
<evidence type="ECO:0000256" key="3">
    <source>
        <dbReference type="ARBA" id="ARBA00012744"/>
    </source>
</evidence>
<proteinExistence type="inferred from homology"/>
<keyword evidence="8" id="KW-0624">Polysaccharide degradation</keyword>
<dbReference type="NCBIfam" id="TIGR03356">
    <property type="entry name" value="BGL"/>
    <property type="match status" value="1"/>
</dbReference>
<dbReference type="InterPro" id="IPR018120">
    <property type="entry name" value="Glyco_hydro_1_AS"/>
</dbReference>
<organism evidence="13 14">
    <name type="scientific">Spinactinospora alkalitolerans</name>
    <dbReference type="NCBI Taxonomy" id="687207"/>
    <lineage>
        <taxon>Bacteria</taxon>
        <taxon>Bacillati</taxon>
        <taxon>Actinomycetota</taxon>
        <taxon>Actinomycetes</taxon>
        <taxon>Streptosporangiales</taxon>
        <taxon>Nocardiopsidaceae</taxon>
        <taxon>Spinactinospora</taxon>
    </lineage>
</organism>
<feature type="binding site" evidence="10">
    <location>
        <position position="139"/>
    </location>
    <ligand>
        <name>substrate</name>
    </ligand>
</feature>
<keyword evidence="7 12" id="KW-0326">Glycosidase</keyword>
<keyword evidence="6" id="KW-0119">Carbohydrate metabolism</keyword>
<dbReference type="GO" id="GO:0030245">
    <property type="term" value="P:cellulose catabolic process"/>
    <property type="evidence" value="ECO:0007669"/>
    <property type="project" value="UniProtKB-KW"/>
</dbReference>
<feature type="binding site" evidence="10">
    <location>
        <position position="183"/>
    </location>
    <ligand>
        <name>substrate</name>
    </ligand>
</feature>
<dbReference type="InterPro" id="IPR001360">
    <property type="entry name" value="Glyco_hydro_1"/>
</dbReference>
<dbReference type="InterPro" id="IPR033132">
    <property type="entry name" value="GH_1_N_CS"/>
</dbReference>
<dbReference type="FunFam" id="3.20.20.80:FF:000004">
    <property type="entry name" value="Beta-glucosidase 6-phospho-beta-glucosidase"/>
    <property type="match status" value="1"/>
</dbReference>
<evidence type="ECO:0000256" key="2">
    <source>
        <dbReference type="ARBA" id="ARBA00010838"/>
    </source>
</evidence>
<gene>
    <name evidence="13" type="ORF">HDA32_004006</name>
</gene>
<feature type="binding site" evidence="10">
    <location>
        <position position="437"/>
    </location>
    <ligand>
        <name>substrate</name>
    </ligand>
</feature>
<evidence type="ECO:0000256" key="11">
    <source>
        <dbReference type="PROSITE-ProRule" id="PRU10055"/>
    </source>
</evidence>
<dbReference type="PRINTS" id="PR00131">
    <property type="entry name" value="GLHYDRLASE1"/>
</dbReference>
<dbReference type="Proteomes" id="UP000589036">
    <property type="component" value="Unassembled WGS sequence"/>
</dbReference>
<evidence type="ECO:0000256" key="6">
    <source>
        <dbReference type="ARBA" id="ARBA00023277"/>
    </source>
</evidence>